<sequence>MAPLSTADAAAILGWSVSQVKGFARAAGIRPLRIGGRDRRPRRLMWSARHLLALMLAAPLRQLGVRDEDAIAFIRGIANLSSDEALEAVVKDRPFALVAAPHLCPHLLDAGAVRAAGEAGGEALMMQGRQLTAVSLSDLYADLIARMRRAAVGGAADAKR</sequence>
<gene>
    <name evidence="1" type="ORF">ETAA1_60490</name>
</gene>
<keyword evidence="2" id="KW-1185">Reference proteome</keyword>
<evidence type="ECO:0000313" key="1">
    <source>
        <dbReference type="EMBL" id="QDU24038.1"/>
    </source>
</evidence>
<dbReference type="AlphaFoldDB" id="A0A517Y2W0"/>
<dbReference type="EMBL" id="CP036273">
    <property type="protein sequence ID" value="QDU24038.1"/>
    <property type="molecule type" value="Genomic_DNA"/>
</dbReference>
<dbReference type="Proteomes" id="UP000319576">
    <property type="component" value="Chromosome"/>
</dbReference>
<proteinExistence type="predicted"/>
<dbReference type="KEGG" id="uli:ETAA1_60490"/>
<reference evidence="1 2" key="1">
    <citation type="submission" date="2019-02" db="EMBL/GenBank/DDBJ databases">
        <title>Deep-cultivation of Planctomycetes and their phenomic and genomic characterization uncovers novel biology.</title>
        <authorList>
            <person name="Wiegand S."/>
            <person name="Jogler M."/>
            <person name="Boedeker C."/>
            <person name="Pinto D."/>
            <person name="Vollmers J."/>
            <person name="Rivas-Marin E."/>
            <person name="Kohn T."/>
            <person name="Peeters S.H."/>
            <person name="Heuer A."/>
            <person name="Rast P."/>
            <person name="Oberbeckmann S."/>
            <person name="Bunk B."/>
            <person name="Jeske O."/>
            <person name="Meyerdierks A."/>
            <person name="Storesund J.E."/>
            <person name="Kallscheuer N."/>
            <person name="Luecker S."/>
            <person name="Lage O.M."/>
            <person name="Pohl T."/>
            <person name="Merkel B.J."/>
            <person name="Hornburger P."/>
            <person name="Mueller R.-W."/>
            <person name="Bruemmer F."/>
            <person name="Labrenz M."/>
            <person name="Spormann A.M."/>
            <person name="Op den Camp H."/>
            <person name="Overmann J."/>
            <person name="Amann R."/>
            <person name="Jetten M.S.M."/>
            <person name="Mascher T."/>
            <person name="Medema M.H."/>
            <person name="Devos D.P."/>
            <person name="Kaster A.-K."/>
            <person name="Ovreas L."/>
            <person name="Rohde M."/>
            <person name="Galperin M.Y."/>
            <person name="Jogler C."/>
        </authorList>
    </citation>
    <scope>NUCLEOTIDE SEQUENCE [LARGE SCALE GENOMIC DNA]</scope>
    <source>
        <strain evidence="1 2">ETA_A1</strain>
    </source>
</reference>
<protein>
    <submittedName>
        <fullName evidence="1">Uncharacterized protein</fullName>
    </submittedName>
</protein>
<organism evidence="1 2">
    <name type="scientific">Urbifossiella limnaea</name>
    <dbReference type="NCBI Taxonomy" id="2528023"/>
    <lineage>
        <taxon>Bacteria</taxon>
        <taxon>Pseudomonadati</taxon>
        <taxon>Planctomycetota</taxon>
        <taxon>Planctomycetia</taxon>
        <taxon>Gemmatales</taxon>
        <taxon>Gemmataceae</taxon>
        <taxon>Urbifossiella</taxon>
    </lineage>
</organism>
<accession>A0A517Y2W0</accession>
<name>A0A517Y2W0_9BACT</name>
<evidence type="ECO:0000313" key="2">
    <source>
        <dbReference type="Proteomes" id="UP000319576"/>
    </source>
</evidence>
<dbReference type="RefSeq" id="WP_145244233.1">
    <property type="nucleotide sequence ID" value="NZ_CP036273.1"/>
</dbReference>